<dbReference type="AlphaFoldDB" id="H8Z3C9"/>
<dbReference type="GO" id="GO:0005886">
    <property type="term" value="C:plasma membrane"/>
    <property type="evidence" value="ECO:0007669"/>
    <property type="project" value="UniProtKB-SubCell"/>
</dbReference>
<keyword evidence="3 7" id="KW-0812">Transmembrane</keyword>
<dbReference type="HOGENOM" id="CLU_134863_5_1_6"/>
<dbReference type="GO" id="GO:0043093">
    <property type="term" value="P:FtsZ-dependent cytokinesis"/>
    <property type="evidence" value="ECO:0007669"/>
    <property type="project" value="UniProtKB-UniRule"/>
</dbReference>
<evidence type="ECO:0000256" key="7">
    <source>
        <dbReference type="HAMAP-Rule" id="MF_00599"/>
    </source>
</evidence>
<evidence type="ECO:0000256" key="1">
    <source>
        <dbReference type="ARBA" id="ARBA00022475"/>
    </source>
</evidence>
<keyword evidence="7" id="KW-0175">Coiled coil</keyword>
<organism evidence="8 9">
    <name type="scientific">Thiorhodovibrio frisius</name>
    <dbReference type="NCBI Taxonomy" id="631362"/>
    <lineage>
        <taxon>Bacteria</taxon>
        <taxon>Pseudomonadati</taxon>
        <taxon>Pseudomonadota</taxon>
        <taxon>Gammaproteobacteria</taxon>
        <taxon>Chromatiales</taxon>
        <taxon>Chromatiaceae</taxon>
        <taxon>Thiorhodovibrio</taxon>
    </lineage>
</organism>
<dbReference type="NCBIfam" id="NF002058">
    <property type="entry name" value="PRK00888.1"/>
    <property type="match status" value="1"/>
</dbReference>
<dbReference type="OrthoDB" id="7061211at2"/>
<accession>H8Z3C9</accession>
<evidence type="ECO:0000313" key="9">
    <source>
        <dbReference type="Proteomes" id="UP000002964"/>
    </source>
</evidence>
<dbReference type="RefSeq" id="WP_009148421.1">
    <property type="nucleotide sequence ID" value="NZ_CP121471.1"/>
</dbReference>
<dbReference type="PANTHER" id="PTHR37485">
    <property type="entry name" value="CELL DIVISION PROTEIN FTSB"/>
    <property type="match status" value="1"/>
</dbReference>
<sequence length="109" mass="12292">MTSIRWLVLVLLALFGLLQYRLWVGEGSLAQLHTLKGQIGEQQVELDRLRARNQALIAEVESLKTGLAAIEERARFDLGMIQDGELFLQIIEKSAAERARRRAEPAGEH</sequence>
<dbReference type="eggNOG" id="COG2919">
    <property type="taxonomic scope" value="Bacteria"/>
</dbReference>
<keyword evidence="4 7" id="KW-1133">Transmembrane helix</keyword>
<feature type="topological domain" description="Periplasmic" evidence="7">
    <location>
        <begin position="25"/>
        <end position="109"/>
    </location>
</feature>
<feature type="coiled-coil region" evidence="7">
    <location>
        <begin position="32"/>
        <end position="73"/>
    </location>
</feature>
<comment type="function">
    <text evidence="7">Essential cell division protein. May link together the upstream cell division proteins, which are predominantly cytoplasmic, with the downstream cell division proteins, which are predominantly periplasmic.</text>
</comment>
<dbReference type="HAMAP" id="MF_00599">
    <property type="entry name" value="FtsB"/>
    <property type="match status" value="1"/>
</dbReference>
<evidence type="ECO:0000256" key="2">
    <source>
        <dbReference type="ARBA" id="ARBA00022618"/>
    </source>
</evidence>
<evidence type="ECO:0000313" key="8">
    <source>
        <dbReference type="EMBL" id="EIC21837.1"/>
    </source>
</evidence>
<proteinExistence type="inferred from homology"/>
<dbReference type="STRING" id="631362.Thi970DRAFT_02070"/>
<keyword evidence="2 7" id="KW-0132">Cell division</keyword>
<evidence type="ECO:0000256" key="5">
    <source>
        <dbReference type="ARBA" id="ARBA00023136"/>
    </source>
</evidence>
<dbReference type="PANTHER" id="PTHR37485:SF1">
    <property type="entry name" value="CELL DIVISION PROTEIN FTSB"/>
    <property type="match status" value="1"/>
</dbReference>
<keyword evidence="5 7" id="KW-0472">Membrane</keyword>
<feature type="topological domain" description="Cytoplasmic" evidence="7">
    <location>
        <begin position="1"/>
        <end position="6"/>
    </location>
</feature>
<dbReference type="EMBL" id="JH603169">
    <property type="protein sequence ID" value="EIC21837.1"/>
    <property type="molecule type" value="Genomic_DNA"/>
</dbReference>
<comment type="subunit">
    <text evidence="7">Part of a complex composed of FtsB, FtsL and FtsQ.</text>
</comment>
<dbReference type="InterPro" id="IPR007060">
    <property type="entry name" value="FtsL/DivIC"/>
</dbReference>
<dbReference type="InterPro" id="IPR023081">
    <property type="entry name" value="Cell_div_FtsB"/>
</dbReference>
<dbReference type="Proteomes" id="UP000002964">
    <property type="component" value="Unassembled WGS sequence"/>
</dbReference>
<evidence type="ECO:0000256" key="3">
    <source>
        <dbReference type="ARBA" id="ARBA00022692"/>
    </source>
</evidence>
<reference evidence="8 9" key="2">
    <citation type="submission" date="2011-11" db="EMBL/GenBank/DDBJ databases">
        <authorList>
            <consortium name="US DOE Joint Genome Institute"/>
            <person name="Lucas S."/>
            <person name="Han J."/>
            <person name="Lapidus A."/>
            <person name="Cheng J.-F."/>
            <person name="Goodwin L."/>
            <person name="Pitluck S."/>
            <person name="Peters L."/>
            <person name="Ovchinnikova G."/>
            <person name="Zhang X."/>
            <person name="Detter J.C."/>
            <person name="Han C."/>
            <person name="Tapia R."/>
            <person name="Land M."/>
            <person name="Hauser L."/>
            <person name="Kyrpides N."/>
            <person name="Ivanova N."/>
            <person name="Pagani I."/>
            <person name="Vogl K."/>
            <person name="Liu Z."/>
            <person name="Overmann J."/>
            <person name="Frigaard N.-U."/>
            <person name="Bryant D."/>
            <person name="Woyke T."/>
        </authorList>
    </citation>
    <scope>NUCLEOTIDE SEQUENCE [LARGE SCALE GENOMIC DNA]</scope>
    <source>
        <strain evidence="8 9">970</strain>
    </source>
</reference>
<protein>
    <recommendedName>
        <fullName evidence="7">Cell division protein FtsB</fullName>
    </recommendedName>
</protein>
<dbReference type="Pfam" id="PF04977">
    <property type="entry name" value="DivIC"/>
    <property type="match status" value="1"/>
</dbReference>
<evidence type="ECO:0000256" key="6">
    <source>
        <dbReference type="ARBA" id="ARBA00023306"/>
    </source>
</evidence>
<reference evidence="9" key="1">
    <citation type="submission" date="2011-06" db="EMBL/GenBank/DDBJ databases">
        <authorList>
            <consortium name="US DOE Joint Genome Institute (JGI-PGF)"/>
            <person name="Lucas S."/>
            <person name="Han J."/>
            <person name="Lapidus A."/>
            <person name="Cheng J.-F."/>
            <person name="Goodwin L."/>
            <person name="Pitluck S."/>
            <person name="Peters L."/>
            <person name="Land M.L."/>
            <person name="Hauser L."/>
            <person name="Vogl K."/>
            <person name="Liu Z."/>
            <person name="Overmann J."/>
            <person name="Frigaard N.-U."/>
            <person name="Bryant D.A."/>
            <person name="Woyke T.J."/>
        </authorList>
    </citation>
    <scope>NUCLEOTIDE SEQUENCE [LARGE SCALE GENOMIC DNA]</scope>
    <source>
        <strain evidence="9">970</strain>
    </source>
</reference>
<keyword evidence="6 7" id="KW-0131">Cell cycle</keyword>
<keyword evidence="7" id="KW-0997">Cell inner membrane</keyword>
<comment type="subcellular location">
    <subcellularLocation>
        <location evidence="7">Cell inner membrane</location>
        <topology evidence="7">Single-pass type II membrane protein</topology>
    </subcellularLocation>
    <text evidence="7">Localizes to the division septum.</text>
</comment>
<keyword evidence="1 7" id="KW-1003">Cell membrane</keyword>
<keyword evidence="9" id="KW-1185">Reference proteome</keyword>
<dbReference type="GO" id="GO:0030428">
    <property type="term" value="C:cell septum"/>
    <property type="evidence" value="ECO:0007669"/>
    <property type="project" value="TreeGrafter"/>
</dbReference>
<evidence type="ECO:0000256" key="4">
    <source>
        <dbReference type="ARBA" id="ARBA00022989"/>
    </source>
</evidence>
<name>H8Z3C9_9GAMM</name>
<comment type="similarity">
    <text evidence="7">Belongs to the FtsB family.</text>
</comment>
<dbReference type="GO" id="GO:0032153">
    <property type="term" value="C:cell division site"/>
    <property type="evidence" value="ECO:0007669"/>
    <property type="project" value="UniProtKB-UniRule"/>
</dbReference>
<gene>
    <name evidence="7" type="primary">ftsB</name>
    <name evidence="8" type="ORF">Thi970DRAFT_02070</name>
</gene>